<accession>A0ABT5XWR7</accession>
<comment type="similarity">
    <text evidence="1">Belongs to the membrane fusion protein (MFP) (TC 8.A.1) family.</text>
</comment>
<dbReference type="RefSeq" id="WP_275614877.1">
    <property type="nucleotide sequence ID" value="NZ_JARFVB010000002.1"/>
</dbReference>
<dbReference type="EMBL" id="JARFVB010000002">
    <property type="protein sequence ID" value="MDF0715631.1"/>
    <property type="molecule type" value="Genomic_DNA"/>
</dbReference>
<keyword evidence="4" id="KW-1185">Reference proteome</keyword>
<organism evidence="3 4">
    <name type="scientific">Flagellimonas yonaguniensis</name>
    <dbReference type="NCBI Taxonomy" id="3031325"/>
    <lineage>
        <taxon>Bacteria</taxon>
        <taxon>Pseudomonadati</taxon>
        <taxon>Bacteroidota</taxon>
        <taxon>Flavobacteriia</taxon>
        <taxon>Flavobacteriales</taxon>
        <taxon>Flavobacteriaceae</taxon>
        <taxon>Flagellimonas</taxon>
    </lineage>
</organism>
<protein>
    <submittedName>
        <fullName evidence="3">Efflux RND transporter periplasmic adaptor subunit</fullName>
    </submittedName>
</protein>
<dbReference type="NCBIfam" id="TIGR01730">
    <property type="entry name" value="RND_mfp"/>
    <property type="match status" value="1"/>
</dbReference>
<sequence length="350" mass="38350">MKKSNYLLIIIGVITFFGCKKEYRTAEKSLKTNKKPVRVISLEQSRSIDPITASGVLVSNEEAILSFKIGGVVQSLNVSAGETVNKNQRLANLNLSEINAQVESAKYTYEKSIRDFDRATNLYRDTVGTLEQVQNMETLSEIAKSNLTTARFNRQFAIINSPYRGNILKKYVEVGEIVSPGQPIYKIGTSGFDGSQVVRIGLADKDVIRIKLSDMALVSFDAVPNEQLRGIVTEIASSANASTGLYNVELTLEGFHEDLKNGFIGKVELYPGADSKKYKIPIDALVEGNGTIGKVFISENGLTAIEKEVEVSNFGKDYMVVDTESLPPNASVVIEGAAYLRSNDSIQIVK</sequence>
<dbReference type="PANTHER" id="PTHR30469:SF15">
    <property type="entry name" value="HLYD FAMILY OF SECRETION PROTEINS"/>
    <property type="match status" value="1"/>
</dbReference>
<dbReference type="InterPro" id="IPR058647">
    <property type="entry name" value="BSH_CzcB-like"/>
</dbReference>
<reference evidence="3 4" key="1">
    <citation type="submission" date="2023-03" db="EMBL/GenBank/DDBJ databases">
        <title>Muricauda XX sp. nov. and Muricauda XXX sp. nov., two novel species isolated from Okinawa Trough.</title>
        <authorList>
            <person name="Cao W."/>
            <person name="Deng X."/>
        </authorList>
    </citation>
    <scope>NUCLEOTIDE SEQUENCE [LARGE SCALE GENOMIC DNA]</scope>
    <source>
        <strain evidence="3 4">334s03</strain>
    </source>
</reference>
<feature type="domain" description="CzcB-like barrel-sandwich hybrid" evidence="2">
    <location>
        <begin position="66"/>
        <end position="187"/>
    </location>
</feature>
<dbReference type="PROSITE" id="PS51257">
    <property type="entry name" value="PROKAR_LIPOPROTEIN"/>
    <property type="match status" value="1"/>
</dbReference>
<proteinExistence type="inferred from homology"/>
<dbReference type="InterPro" id="IPR006143">
    <property type="entry name" value="RND_pump_MFP"/>
</dbReference>
<dbReference type="Gene3D" id="2.40.50.100">
    <property type="match status" value="1"/>
</dbReference>
<dbReference type="Pfam" id="PF25973">
    <property type="entry name" value="BSH_CzcB"/>
    <property type="match status" value="1"/>
</dbReference>
<evidence type="ECO:0000313" key="3">
    <source>
        <dbReference type="EMBL" id="MDF0715631.1"/>
    </source>
</evidence>
<evidence type="ECO:0000259" key="2">
    <source>
        <dbReference type="Pfam" id="PF25973"/>
    </source>
</evidence>
<gene>
    <name evidence="3" type="ORF">PY092_05685</name>
</gene>
<dbReference type="Gene3D" id="2.40.30.170">
    <property type="match status" value="1"/>
</dbReference>
<dbReference type="PANTHER" id="PTHR30469">
    <property type="entry name" value="MULTIDRUG RESISTANCE PROTEIN MDTA"/>
    <property type="match status" value="1"/>
</dbReference>
<dbReference type="Proteomes" id="UP001221366">
    <property type="component" value="Unassembled WGS sequence"/>
</dbReference>
<evidence type="ECO:0000313" key="4">
    <source>
        <dbReference type="Proteomes" id="UP001221366"/>
    </source>
</evidence>
<dbReference type="Gene3D" id="2.40.420.20">
    <property type="match status" value="1"/>
</dbReference>
<name>A0ABT5XWR7_9FLAO</name>
<comment type="caution">
    <text evidence="3">The sequence shown here is derived from an EMBL/GenBank/DDBJ whole genome shotgun (WGS) entry which is preliminary data.</text>
</comment>
<dbReference type="SUPFAM" id="SSF111369">
    <property type="entry name" value="HlyD-like secretion proteins"/>
    <property type="match status" value="1"/>
</dbReference>
<evidence type="ECO:0000256" key="1">
    <source>
        <dbReference type="ARBA" id="ARBA00009477"/>
    </source>
</evidence>